<dbReference type="AlphaFoldDB" id="A0A1I0G215"/>
<dbReference type="InterPro" id="IPR025707">
    <property type="entry name" value="DNA_bp_PD1"/>
</dbReference>
<dbReference type="Gene3D" id="3.30.1330.80">
    <property type="entry name" value="Hypothetical protein, similar to alpha- acetolactate decarboxylase, domain 2"/>
    <property type="match status" value="1"/>
</dbReference>
<organism evidence="2 3">
    <name type="scientific">Natronincola peptidivorans</name>
    <dbReference type="NCBI Taxonomy" id="426128"/>
    <lineage>
        <taxon>Bacteria</taxon>
        <taxon>Bacillati</taxon>
        <taxon>Bacillota</taxon>
        <taxon>Clostridia</taxon>
        <taxon>Peptostreptococcales</taxon>
        <taxon>Natronincolaceae</taxon>
        <taxon>Natronincola</taxon>
    </lineage>
</organism>
<accession>A0A1I0G215</accession>
<protein>
    <recommendedName>
        <fullName evidence="1">PPC domain-containing protein</fullName>
    </recommendedName>
</protein>
<dbReference type="SUPFAM" id="SSF117856">
    <property type="entry name" value="AF0104/ALDC/Ptd012-like"/>
    <property type="match status" value="1"/>
</dbReference>
<dbReference type="Proteomes" id="UP000199568">
    <property type="component" value="Unassembled WGS sequence"/>
</dbReference>
<evidence type="ECO:0000313" key="2">
    <source>
        <dbReference type="EMBL" id="SET64926.1"/>
    </source>
</evidence>
<feature type="domain" description="PPC" evidence="1">
    <location>
        <begin position="4"/>
        <end position="139"/>
    </location>
</feature>
<sequence>MEFAQFGSKYVLRLDKGEEVVETLKKFCQQQKITLGWVKGIGAVDKATIGLFEVDSKQYHSVELKGDYEITSLLGNISTMKGETYLHLHINLSDAEYKTYGGHLNEAVISATGEFLIEAIEGSIDREFNQEIGLNLYKF</sequence>
<gene>
    <name evidence="2" type="ORF">SAMN05660297_03044</name>
</gene>
<dbReference type="PIRSF" id="PIRSF016702">
    <property type="entry name" value="DNA_bp_PD1"/>
    <property type="match status" value="1"/>
</dbReference>
<dbReference type="PROSITE" id="PS51742">
    <property type="entry name" value="PPC"/>
    <property type="match status" value="1"/>
</dbReference>
<dbReference type="OrthoDB" id="9791702at2"/>
<dbReference type="PANTHER" id="PTHR34988">
    <property type="entry name" value="PROTEIN, PUTATIVE-RELATED"/>
    <property type="match status" value="1"/>
</dbReference>
<evidence type="ECO:0000313" key="3">
    <source>
        <dbReference type="Proteomes" id="UP000199568"/>
    </source>
</evidence>
<dbReference type="CDD" id="cd11378">
    <property type="entry name" value="DUF296"/>
    <property type="match status" value="1"/>
</dbReference>
<evidence type="ECO:0000259" key="1">
    <source>
        <dbReference type="PROSITE" id="PS51742"/>
    </source>
</evidence>
<dbReference type="PANTHER" id="PTHR34988:SF1">
    <property type="entry name" value="DNA-BINDING PROTEIN"/>
    <property type="match status" value="1"/>
</dbReference>
<reference evidence="2 3" key="1">
    <citation type="submission" date="2016-10" db="EMBL/GenBank/DDBJ databases">
        <authorList>
            <person name="de Groot N.N."/>
        </authorList>
    </citation>
    <scope>NUCLEOTIDE SEQUENCE [LARGE SCALE GENOMIC DNA]</scope>
    <source>
        <strain evidence="2 3">DSM 18979</strain>
    </source>
</reference>
<dbReference type="EMBL" id="FOHU01000017">
    <property type="protein sequence ID" value="SET64926.1"/>
    <property type="molecule type" value="Genomic_DNA"/>
</dbReference>
<dbReference type="RefSeq" id="WP_090446013.1">
    <property type="nucleotide sequence ID" value="NZ_FOHU01000017.1"/>
</dbReference>
<keyword evidence="3" id="KW-1185">Reference proteome</keyword>
<name>A0A1I0G215_9FIRM</name>
<dbReference type="InterPro" id="IPR005175">
    <property type="entry name" value="PPC_dom"/>
</dbReference>
<dbReference type="STRING" id="426128.SAMN05660297_03044"/>
<dbReference type="Pfam" id="PF03479">
    <property type="entry name" value="PCC"/>
    <property type="match status" value="1"/>
</dbReference>
<proteinExistence type="predicted"/>